<dbReference type="RefSeq" id="WP_190850781.1">
    <property type="nucleotide sequence ID" value="NZ_AP023440.1"/>
</dbReference>
<dbReference type="AlphaFoldDB" id="A0A7G1NYK0"/>
<accession>A0A7G1NYK0</accession>
<proteinExistence type="predicted"/>
<organism evidence="2 3">
    <name type="scientific">Streptomyces aurantiacus</name>
    <dbReference type="NCBI Taxonomy" id="47760"/>
    <lineage>
        <taxon>Bacteria</taxon>
        <taxon>Bacillati</taxon>
        <taxon>Actinomycetota</taxon>
        <taxon>Actinomycetes</taxon>
        <taxon>Kitasatosporales</taxon>
        <taxon>Streptomycetaceae</taxon>
        <taxon>Streptomyces</taxon>
        <taxon>Streptomyces aurantiacus group</taxon>
    </lineage>
</organism>
<feature type="compositionally biased region" description="Low complexity" evidence="1">
    <location>
        <begin position="288"/>
        <end position="307"/>
    </location>
</feature>
<gene>
    <name evidence="2" type="ORF">GCM10017557_33720</name>
</gene>
<dbReference type="Proteomes" id="UP000516444">
    <property type="component" value="Chromosome"/>
</dbReference>
<evidence type="ECO:0000313" key="3">
    <source>
        <dbReference type="Proteomes" id="UP000516444"/>
    </source>
</evidence>
<name>A0A7G1NYK0_9ACTN</name>
<sequence length="307" mass="33438">MTAPAYRFDAQNLAQATTQARDRVHRAELRLARVACAQIAAAVRDILTDDVPRPDTPFDAIALRLTTNRDQEFSVDGTYWTADGTERYLPNTIALDAMDEALAVLNQFNRAAWMPLCQYEGEHDGESHYRLDLIKAAALPAEYAHSERLTAIRDRVDAATQSPWTVEEFVCNRHGGLVASDDPDAVHTDFVVTDADDIRVAEIAVNHDGPSDTDQPAEDIAAARANAQLIVSAPQDLRYLAALLDHVCGGKDAEEIHLRGFCAHCGTALCTSAVSETLTALDGTTHCTGSPRTRGRGTTPFPHVLLH</sequence>
<evidence type="ECO:0000313" key="2">
    <source>
        <dbReference type="EMBL" id="BCL28513.1"/>
    </source>
</evidence>
<reference evidence="2 3" key="1">
    <citation type="journal article" date="2014" name="Int. J. Syst. Evol. Microbiol.">
        <title>Complete genome sequence of Corynebacterium casei LMG S-19264T (=DSM 44701T), isolated from a smear-ripened cheese.</title>
        <authorList>
            <consortium name="US DOE Joint Genome Institute (JGI-PGF)"/>
            <person name="Walter F."/>
            <person name="Albersmeier A."/>
            <person name="Kalinowski J."/>
            <person name="Ruckert C."/>
        </authorList>
    </citation>
    <scope>NUCLEOTIDE SEQUENCE [LARGE SCALE GENOMIC DNA]</scope>
    <source>
        <strain evidence="2 3">JCM 4677</strain>
    </source>
</reference>
<dbReference type="KEGG" id="sgm:GCM10017557_33720"/>
<dbReference type="EMBL" id="AP023440">
    <property type="protein sequence ID" value="BCL28513.1"/>
    <property type="molecule type" value="Genomic_DNA"/>
</dbReference>
<evidence type="ECO:0000256" key="1">
    <source>
        <dbReference type="SAM" id="MobiDB-lite"/>
    </source>
</evidence>
<protein>
    <submittedName>
        <fullName evidence="2">Uncharacterized protein</fullName>
    </submittedName>
</protein>
<feature type="region of interest" description="Disordered" evidence="1">
    <location>
        <begin position="284"/>
        <end position="307"/>
    </location>
</feature>
<keyword evidence="3" id="KW-1185">Reference proteome</keyword>